<keyword evidence="13" id="KW-1185">Reference proteome</keyword>
<feature type="transmembrane region" description="Helical" evidence="10">
    <location>
        <begin position="346"/>
        <end position="368"/>
    </location>
</feature>
<organism evidence="12 13">
    <name type="scientific">Hohaiivirga grylli</name>
    <dbReference type="NCBI Taxonomy" id="3133970"/>
    <lineage>
        <taxon>Bacteria</taxon>
        <taxon>Pseudomonadati</taxon>
        <taxon>Pseudomonadota</taxon>
        <taxon>Alphaproteobacteria</taxon>
        <taxon>Hyphomicrobiales</taxon>
        <taxon>Methylobacteriaceae</taxon>
        <taxon>Hohaiivirga</taxon>
    </lineage>
</organism>
<comment type="subcellular location">
    <subcellularLocation>
        <location evidence="10">Cell inner membrane</location>
        <topology evidence="10">Multi-pass membrane protein</topology>
    </subcellularLocation>
    <subcellularLocation>
        <location evidence="1">Cell membrane</location>
        <topology evidence="1">Multi-pass membrane protein</topology>
    </subcellularLocation>
</comment>
<feature type="transmembrane region" description="Helical" evidence="10">
    <location>
        <begin position="438"/>
        <end position="457"/>
    </location>
</feature>
<evidence type="ECO:0000256" key="10">
    <source>
        <dbReference type="HAMAP-Rule" id="MF_02078"/>
    </source>
</evidence>
<evidence type="ECO:0000313" key="12">
    <source>
        <dbReference type="EMBL" id="MEN3930407.1"/>
    </source>
</evidence>
<evidence type="ECO:0000256" key="6">
    <source>
        <dbReference type="ARBA" id="ARBA00022989"/>
    </source>
</evidence>
<keyword evidence="10 11" id="KW-0813">Transport</keyword>
<dbReference type="NCBIfam" id="TIGR01695">
    <property type="entry name" value="murJ_mviN"/>
    <property type="match status" value="1"/>
</dbReference>
<keyword evidence="4 10" id="KW-0133">Cell shape</keyword>
<dbReference type="EMBL" id="JBBYXI010000002">
    <property type="protein sequence ID" value="MEN3930407.1"/>
    <property type="molecule type" value="Genomic_DNA"/>
</dbReference>
<evidence type="ECO:0000256" key="3">
    <source>
        <dbReference type="ARBA" id="ARBA00022692"/>
    </source>
</evidence>
<sequence>MYRKILTAGGWTLVSRVAGFIRDVVTAAVMGAGPLTDAFTVAFRLPNHFRTIFGEGAFNDAFVPNYANALEVEGAASARQFANRIFTLMLIIQIVLLVVAFMAMPWVVRLLAPGFSSKPESFELAVSLTRITFPYLLFITLQTVLGGILAAHGRFAAFNAAPVLLSLCWITALSVAWFFPNAAYAAAWGVSISGVLQFLLVWLDTLKANVAPHLAKPTLDPAMHRFFKTLIPSIIGSAGTQIALFADTIIGTLLPVASLSALYFADRIFQLPLGVIAIAVGSVLLPEMTRLVAGNKTDEAHRAQNRAISFALAMTAPFFVAFMTIPDMIIAAAFMRGQFDATAVSLSASVLMAYGFGLPAIILIRSAVASFRSRLDMKTPLYASLTAVVVNVALKLVLMKPFGIAGLAFATAVGAWLNLGILTLLACRKKWMAPSRTLLVMIAAIAVASIVLAVFAVFGRAPITQMLSSLPHWRKEITLIVMGLAGAILYGVTLLGTLKLSGTSLRRR</sequence>
<feature type="transmembrane region" description="Helical" evidence="10">
    <location>
        <begin position="85"/>
        <end position="108"/>
    </location>
</feature>
<feature type="transmembrane region" description="Helical" evidence="10">
    <location>
        <begin position="380"/>
        <end position="398"/>
    </location>
</feature>
<dbReference type="Pfam" id="PF03023">
    <property type="entry name" value="MurJ"/>
    <property type="match status" value="1"/>
</dbReference>
<keyword evidence="10" id="KW-0997">Cell inner membrane</keyword>
<dbReference type="Proteomes" id="UP001418637">
    <property type="component" value="Unassembled WGS sequence"/>
</dbReference>
<comment type="caution">
    <text evidence="12">The sequence shown here is derived from an EMBL/GenBank/DDBJ whole genome shotgun (WGS) entry which is preliminary data.</text>
</comment>
<dbReference type="HAMAP" id="MF_02078">
    <property type="entry name" value="MurJ_MviN"/>
    <property type="match status" value="1"/>
</dbReference>
<feature type="transmembrane region" description="Helical" evidence="10">
    <location>
        <begin position="128"/>
        <end position="150"/>
    </location>
</feature>
<evidence type="ECO:0000256" key="8">
    <source>
        <dbReference type="ARBA" id="ARBA00060041"/>
    </source>
</evidence>
<gene>
    <name evidence="10 12" type="primary">murJ</name>
    <name evidence="12" type="ORF">WJT86_04930</name>
</gene>
<evidence type="ECO:0000256" key="4">
    <source>
        <dbReference type="ARBA" id="ARBA00022960"/>
    </source>
</evidence>
<evidence type="ECO:0000256" key="5">
    <source>
        <dbReference type="ARBA" id="ARBA00022984"/>
    </source>
</evidence>
<evidence type="ECO:0000313" key="13">
    <source>
        <dbReference type="Proteomes" id="UP001418637"/>
    </source>
</evidence>
<evidence type="ECO:0000256" key="1">
    <source>
        <dbReference type="ARBA" id="ARBA00004651"/>
    </source>
</evidence>
<feature type="transmembrane region" description="Helical" evidence="10">
    <location>
        <begin position="157"/>
        <end position="179"/>
    </location>
</feature>
<keyword evidence="2 10" id="KW-1003">Cell membrane</keyword>
<comment type="pathway">
    <text evidence="10">Cell wall biogenesis; peptidoglycan biosynthesis.</text>
</comment>
<reference evidence="12 13" key="1">
    <citation type="submission" date="2024-04" db="EMBL/GenBank/DDBJ databases">
        <title>A novel species isolated from cricket.</title>
        <authorList>
            <person name="Wang H.-C."/>
        </authorList>
    </citation>
    <scope>NUCLEOTIDE SEQUENCE [LARGE SCALE GENOMIC DNA]</scope>
    <source>
        <strain evidence="12 13">WL0021</strain>
    </source>
</reference>
<name>A0ABV0BI85_9HYPH</name>
<proteinExistence type="inferred from homology"/>
<feature type="transmembrane region" description="Helical" evidence="10">
    <location>
        <begin position="268"/>
        <end position="286"/>
    </location>
</feature>
<keyword evidence="5 10" id="KW-0573">Peptidoglycan synthesis</keyword>
<feature type="transmembrane region" description="Helical" evidence="10">
    <location>
        <begin position="242"/>
        <end position="262"/>
    </location>
</feature>
<feature type="transmembrane region" description="Helical" evidence="10">
    <location>
        <begin position="404"/>
        <end position="426"/>
    </location>
</feature>
<keyword evidence="7 10" id="KW-0472">Membrane</keyword>
<feature type="transmembrane region" description="Helical" evidence="10">
    <location>
        <begin position="307"/>
        <end position="334"/>
    </location>
</feature>
<dbReference type="PANTHER" id="PTHR47019:SF1">
    <property type="entry name" value="LIPID II FLIPPASE MURJ"/>
    <property type="match status" value="1"/>
</dbReference>
<keyword evidence="6 10" id="KW-1133">Transmembrane helix</keyword>
<evidence type="ECO:0000256" key="11">
    <source>
        <dbReference type="PIRNR" id="PIRNR002869"/>
    </source>
</evidence>
<dbReference type="InterPro" id="IPR051050">
    <property type="entry name" value="Lipid_II_flippase_MurJ/MviN"/>
</dbReference>
<evidence type="ECO:0000256" key="7">
    <source>
        <dbReference type="ARBA" id="ARBA00023136"/>
    </source>
</evidence>
<accession>A0ABV0BI85</accession>
<comment type="similarity">
    <text evidence="9 10 11">Belongs to the MurJ/MviN family.</text>
</comment>
<dbReference type="PRINTS" id="PR01806">
    <property type="entry name" value="VIRFACTRMVIN"/>
</dbReference>
<dbReference type="PIRSF" id="PIRSF002869">
    <property type="entry name" value="MviN"/>
    <property type="match status" value="1"/>
</dbReference>
<comment type="function">
    <text evidence="8 10 11">Involved in peptidoglycan biosynthesis. Transports lipid-linked peptidoglycan precursors from the inner to the outer leaflet of the cytoplasmic membrane.</text>
</comment>
<protein>
    <recommendedName>
        <fullName evidence="10">Probable lipid II flippase MurJ</fullName>
    </recommendedName>
</protein>
<dbReference type="PANTHER" id="PTHR47019">
    <property type="entry name" value="LIPID II FLIPPASE MURJ"/>
    <property type="match status" value="1"/>
</dbReference>
<keyword evidence="3 10" id="KW-0812">Transmembrane</keyword>
<dbReference type="CDD" id="cd13123">
    <property type="entry name" value="MATE_MurJ_like"/>
    <property type="match status" value="1"/>
</dbReference>
<evidence type="ECO:0000256" key="9">
    <source>
        <dbReference type="ARBA" id="ARBA00061532"/>
    </source>
</evidence>
<feature type="transmembrane region" description="Helical" evidence="10">
    <location>
        <begin position="185"/>
        <end position="203"/>
    </location>
</feature>
<dbReference type="InterPro" id="IPR004268">
    <property type="entry name" value="MurJ"/>
</dbReference>
<feature type="transmembrane region" description="Helical" evidence="10">
    <location>
        <begin position="477"/>
        <end position="498"/>
    </location>
</feature>
<dbReference type="RefSeq" id="WP_346336418.1">
    <property type="nucleotide sequence ID" value="NZ_JBBYXI010000002.1"/>
</dbReference>
<evidence type="ECO:0000256" key="2">
    <source>
        <dbReference type="ARBA" id="ARBA00022475"/>
    </source>
</evidence>
<keyword evidence="10 11" id="KW-0961">Cell wall biogenesis/degradation</keyword>